<proteinExistence type="inferred from homology"/>
<dbReference type="CDD" id="cd03255">
    <property type="entry name" value="ABC_MJ0796_LolCDE_FtsE"/>
    <property type="match status" value="1"/>
</dbReference>
<keyword evidence="3 6" id="KW-0067">ATP-binding</keyword>
<sequence>MIELKDVSKIYRKNGEAPVSAVDRLSLTISKGEFIAIVGPSGSGKSTLMNLIGLLDRPDAGQYLLNGRAVQGLSDNELASLRNGFIGFVFQSYHLLPRTTALENVQLPLLYANRKDFKSLGEAALAAVGLSDRMSHYASELSGGQQQRVAIARALVNEPKILLADEPTGNLDKVASDDIMNEFRKQHDRGTTIVLVTHDPEVARRADRVITISGGVIVDDAQGVQA</sequence>
<evidence type="ECO:0000313" key="7">
    <source>
        <dbReference type="Proteomes" id="UP001140230"/>
    </source>
</evidence>
<dbReference type="EMBL" id="JANWTP010000029">
    <property type="protein sequence ID" value="MDC8638269.1"/>
    <property type="molecule type" value="Genomic_DNA"/>
</dbReference>
<comment type="caution">
    <text evidence="6">The sequence shown here is derived from an EMBL/GenBank/DDBJ whole genome shotgun (WGS) entry which is preliminary data.</text>
</comment>
<dbReference type="Gene3D" id="3.40.50.300">
    <property type="entry name" value="P-loop containing nucleotide triphosphate hydrolases"/>
    <property type="match status" value="1"/>
</dbReference>
<evidence type="ECO:0000256" key="1">
    <source>
        <dbReference type="ARBA" id="ARBA00022448"/>
    </source>
</evidence>
<dbReference type="PROSITE" id="PS50893">
    <property type="entry name" value="ABC_TRANSPORTER_2"/>
    <property type="match status" value="1"/>
</dbReference>
<evidence type="ECO:0000256" key="3">
    <source>
        <dbReference type="ARBA" id="ARBA00022840"/>
    </source>
</evidence>
<reference evidence="6" key="1">
    <citation type="journal article" date="2022" name="Phytopathology">
        <title>Whole genome sequencing-based tracing of a 2022 introduction and outbreak of Xanthomonas hortorum pv. pelargonii.</title>
        <authorList>
            <person name="Iruegas Bocardo F."/>
            <person name="Weisberg A.J."/>
            <person name="Riutta E.R."/>
            <person name="Kilday K.B."/>
            <person name="Bonkowski J.C."/>
            <person name="Creswell T.C."/>
            <person name="Daughtrey M."/>
            <person name="Rane K.K."/>
            <person name="Grunwald N.J."/>
            <person name="Chang J.H."/>
            <person name="Putnam M."/>
        </authorList>
    </citation>
    <scope>NUCLEOTIDE SEQUENCE</scope>
    <source>
        <strain evidence="6">22-338</strain>
    </source>
</reference>
<dbReference type="InterPro" id="IPR015854">
    <property type="entry name" value="ABC_transpr_LolD-like"/>
</dbReference>
<dbReference type="InterPro" id="IPR017911">
    <property type="entry name" value="MacB-like_ATP-bd"/>
</dbReference>
<dbReference type="InterPro" id="IPR017871">
    <property type="entry name" value="ABC_transporter-like_CS"/>
</dbReference>
<evidence type="ECO:0000256" key="4">
    <source>
        <dbReference type="ARBA" id="ARBA00038388"/>
    </source>
</evidence>
<organism evidence="6 7">
    <name type="scientific">Xanthomonas hortorum pv. hederae</name>
    <dbReference type="NCBI Taxonomy" id="453603"/>
    <lineage>
        <taxon>Bacteria</taxon>
        <taxon>Pseudomonadati</taxon>
        <taxon>Pseudomonadota</taxon>
        <taxon>Gammaproteobacteria</taxon>
        <taxon>Lysobacterales</taxon>
        <taxon>Lysobacteraceae</taxon>
        <taxon>Xanthomonas</taxon>
    </lineage>
</organism>
<dbReference type="GO" id="GO:0022857">
    <property type="term" value="F:transmembrane transporter activity"/>
    <property type="evidence" value="ECO:0007669"/>
    <property type="project" value="TreeGrafter"/>
</dbReference>
<protein>
    <submittedName>
        <fullName evidence="6">ABC transporter ATP-binding protein</fullName>
    </submittedName>
</protein>
<dbReference type="GO" id="GO:0005524">
    <property type="term" value="F:ATP binding"/>
    <property type="evidence" value="ECO:0007669"/>
    <property type="project" value="UniProtKB-KW"/>
</dbReference>
<name>A0A9X4BRI2_9XANT</name>
<dbReference type="AlphaFoldDB" id="A0A9X4BRI2"/>
<feature type="domain" description="ABC transporter" evidence="5">
    <location>
        <begin position="2"/>
        <end position="226"/>
    </location>
</feature>
<dbReference type="SMART" id="SM00382">
    <property type="entry name" value="AAA"/>
    <property type="match status" value="1"/>
</dbReference>
<evidence type="ECO:0000256" key="2">
    <source>
        <dbReference type="ARBA" id="ARBA00022741"/>
    </source>
</evidence>
<dbReference type="Pfam" id="PF00005">
    <property type="entry name" value="ABC_tran"/>
    <property type="match status" value="1"/>
</dbReference>
<dbReference type="GO" id="GO:0005886">
    <property type="term" value="C:plasma membrane"/>
    <property type="evidence" value="ECO:0007669"/>
    <property type="project" value="TreeGrafter"/>
</dbReference>
<dbReference type="GO" id="GO:0016887">
    <property type="term" value="F:ATP hydrolysis activity"/>
    <property type="evidence" value="ECO:0007669"/>
    <property type="project" value="InterPro"/>
</dbReference>
<reference evidence="6" key="2">
    <citation type="submission" date="2022-08" db="EMBL/GenBank/DDBJ databases">
        <authorList>
            <person name="Iruegas-Bocardo F."/>
            <person name="Weisberg A.J."/>
            <person name="Riutta E.R."/>
            <person name="Kilday K."/>
            <person name="Bonkowski J.C."/>
            <person name="Creswell T."/>
            <person name="Daughtrey M.L."/>
            <person name="Rane K."/>
            <person name="Grunwald N.J."/>
            <person name="Chang J.H."/>
            <person name="Putnam M.L."/>
        </authorList>
    </citation>
    <scope>NUCLEOTIDE SEQUENCE</scope>
    <source>
        <strain evidence="6">22-338</strain>
    </source>
</reference>
<dbReference type="PROSITE" id="PS00211">
    <property type="entry name" value="ABC_TRANSPORTER_1"/>
    <property type="match status" value="1"/>
</dbReference>
<accession>A0A9X4BRI2</accession>
<dbReference type="InterPro" id="IPR003439">
    <property type="entry name" value="ABC_transporter-like_ATP-bd"/>
</dbReference>
<dbReference type="PANTHER" id="PTHR24220:SF86">
    <property type="entry name" value="ABC TRANSPORTER ABCH.1"/>
    <property type="match status" value="1"/>
</dbReference>
<comment type="similarity">
    <text evidence="4">Belongs to the ABC transporter superfamily. Macrolide exporter (TC 3.A.1.122) family.</text>
</comment>
<evidence type="ECO:0000313" key="6">
    <source>
        <dbReference type="EMBL" id="MDC8638269.1"/>
    </source>
</evidence>
<dbReference type="RefSeq" id="WP_102251969.1">
    <property type="nucleotide sequence ID" value="NZ_CP168178.1"/>
</dbReference>
<keyword evidence="1" id="KW-0813">Transport</keyword>
<dbReference type="InterPro" id="IPR003593">
    <property type="entry name" value="AAA+_ATPase"/>
</dbReference>
<dbReference type="Proteomes" id="UP001140230">
    <property type="component" value="Unassembled WGS sequence"/>
</dbReference>
<keyword evidence="2" id="KW-0547">Nucleotide-binding</keyword>
<dbReference type="GO" id="GO:1902495">
    <property type="term" value="C:transmembrane transporter complex"/>
    <property type="evidence" value="ECO:0007669"/>
    <property type="project" value="UniProtKB-ARBA"/>
</dbReference>
<dbReference type="FunFam" id="3.40.50.300:FF:000032">
    <property type="entry name" value="Export ABC transporter ATP-binding protein"/>
    <property type="match status" value="1"/>
</dbReference>
<evidence type="ECO:0000259" key="5">
    <source>
        <dbReference type="PROSITE" id="PS50893"/>
    </source>
</evidence>
<gene>
    <name evidence="6" type="ORF">NY667_10610</name>
</gene>
<dbReference type="SUPFAM" id="SSF52540">
    <property type="entry name" value="P-loop containing nucleoside triphosphate hydrolases"/>
    <property type="match status" value="1"/>
</dbReference>
<dbReference type="InterPro" id="IPR027417">
    <property type="entry name" value="P-loop_NTPase"/>
</dbReference>
<dbReference type="PANTHER" id="PTHR24220">
    <property type="entry name" value="IMPORT ATP-BINDING PROTEIN"/>
    <property type="match status" value="1"/>
</dbReference>